<organism evidence="4 5">
    <name type="scientific">Pseudomonas fluorescens</name>
    <dbReference type="NCBI Taxonomy" id="294"/>
    <lineage>
        <taxon>Bacteria</taxon>
        <taxon>Pseudomonadati</taxon>
        <taxon>Pseudomonadota</taxon>
        <taxon>Gammaproteobacteria</taxon>
        <taxon>Pseudomonadales</taxon>
        <taxon>Pseudomonadaceae</taxon>
        <taxon>Pseudomonas</taxon>
    </lineage>
</organism>
<dbReference type="SUPFAM" id="SSF75516">
    <property type="entry name" value="Pheromone-binding domain of LuxR-like quorum-sensing transcription factors"/>
    <property type="match status" value="1"/>
</dbReference>
<dbReference type="Pfam" id="PF00196">
    <property type="entry name" value="GerE"/>
    <property type="match status" value="1"/>
</dbReference>
<evidence type="ECO:0000256" key="3">
    <source>
        <dbReference type="ARBA" id="ARBA00023163"/>
    </source>
</evidence>
<evidence type="ECO:0000313" key="4">
    <source>
        <dbReference type="EMBL" id="QOU07550.1"/>
    </source>
</evidence>
<evidence type="ECO:0000256" key="1">
    <source>
        <dbReference type="ARBA" id="ARBA00023015"/>
    </source>
</evidence>
<dbReference type="InterPro" id="IPR016032">
    <property type="entry name" value="Sig_transdc_resp-reg_C-effctor"/>
</dbReference>
<dbReference type="Pfam" id="PF03472">
    <property type="entry name" value="Autoind_bind"/>
    <property type="match status" value="1"/>
</dbReference>
<dbReference type="AlphaFoldDB" id="A0A1B3D1B9"/>
<sequence>MKEWRETLIEAVSDCATEHELFNKLHTITSNLGFEFCSYGLKVPLPSSASQYVLISNYPRSWEQKYVSENYFSQDPTVAHGLTRSIPLHWSAAQQQQHLAFWEEARHYQLNHGWCLSSQRGPNAIGLLSVSRSSEYISTTELEHIENKLIWLTQLAHESMTRFFSEKCLPDIHRALTAREKETLRWTALGKTYVEISMILNIDTRTVKFHLVNAMRKLQASNKAEAAVKASLLGLLF</sequence>
<dbReference type="InterPro" id="IPR036388">
    <property type="entry name" value="WH-like_DNA-bd_sf"/>
</dbReference>
<reference evidence="4 5" key="1">
    <citation type="submission" date="2020-10" db="EMBL/GenBank/DDBJ databases">
        <title>Complete genome sequence of a novel Pseudomonas fluorescens strain isolated from the flower of kumarahou (Pomaderris kumeraho).</title>
        <authorList>
            <person name="Summers M.C."/>
            <person name="Nowak V."/>
            <person name="Fairhurst M.J."/>
            <person name="Owen J.G."/>
            <person name="Gerth M.L."/>
            <person name="Patrick W.M."/>
        </authorList>
    </citation>
    <scope>NUCLEOTIDE SEQUENCE [LARGE SCALE GENOMIC DNA]</scope>
    <source>
        <strain evidence="4 5">KF1</strain>
    </source>
</reference>
<dbReference type="Gene3D" id="3.30.450.80">
    <property type="entry name" value="Transcription factor LuxR-like, autoinducer-binding domain"/>
    <property type="match status" value="1"/>
</dbReference>
<accession>A0A1B3D1B9</accession>
<dbReference type="GO" id="GO:0006355">
    <property type="term" value="P:regulation of DNA-templated transcription"/>
    <property type="evidence" value="ECO:0007669"/>
    <property type="project" value="InterPro"/>
</dbReference>
<dbReference type="EMBL" id="CP063233">
    <property type="protein sequence ID" value="QOU07550.1"/>
    <property type="molecule type" value="Genomic_DNA"/>
</dbReference>
<gene>
    <name evidence="4" type="ORF">IM720_12750</name>
</gene>
<dbReference type="PANTHER" id="PTHR44688">
    <property type="entry name" value="DNA-BINDING TRANSCRIPTIONAL ACTIVATOR DEVR_DOSR"/>
    <property type="match status" value="1"/>
</dbReference>
<dbReference type="CDD" id="cd06170">
    <property type="entry name" value="LuxR_C_like"/>
    <property type="match status" value="1"/>
</dbReference>
<dbReference type="GO" id="GO:0003677">
    <property type="term" value="F:DNA binding"/>
    <property type="evidence" value="ECO:0007669"/>
    <property type="project" value="UniProtKB-KW"/>
</dbReference>
<dbReference type="RefSeq" id="WP_024074741.1">
    <property type="nucleotide sequence ID" value="NZ_CP015637.1"/>
</dbReference>
<dbReference type="SMART" id="SM00421">
    <property type="entry name" value="HTH_LUXR"/>
    <property type="match status" value="1"/>
</dbReference>
<dbReference type="InterPro" id="IPR000792">
    <property type="entry name" value="Tscrpt_reg_LuxR_C"/>
</dbReference>
<dbReference type="InterPro" id="IPR005143">
    <property type="entry name" value="TF_LuxR_autoind-bd_dom"/>
</dbReference>
<dbReference type="PANTHER" id="PTHR44688:SF16">
    <property type="entry name" value="DNA-BINDING TRANSCRIPTIONAL ACTIVATOR DEVR_DOSR"/>
    <property type="match status" value="1"/>
</dbReference>
<protein>
    <submittedName>
        <fullName evidence="4">Autoinducer binding domain-containing protein</fullName>
    </submittedName>
</protein>
<keyword evidence="2" id="KW-0238">DNA-binding</keyword>
<proteinExistence type="predicted"/>
<name>A0A1B3D1B9_PSEFL</name>
<keyword evidence="1" id="KW-0805">Transcription regulation</keyword>
<dbReference type="InterPro" id="IPR036693">
    <property type="entry name" value="TF_LuxR_autoind-bd_dom_sf"/>
</dbReference>
<dbReference type="PRINTS" id="PR00038">
    <property type="entry name" value="HTHLUXR"/>
</dbReference>
<dbReference type="PROSITE" id="PS50043">
    <property type="entry name" value="HTH_LUXR_2"/>
    <property type="match status" value="1"/>
</dbReference>
<evidence type="ECO:0000256" key="2">
    <source>
        <dbReference type="ARBA" id="ARBA00023125"/>
    </source>
</evidence>
<dbReference type="PROSITE" id="PS00622">
    <property type="entry name" value="HTH_LUXR_1"/>
    <property type="match status" value="1"/>
</dbReference>
<dbReference type="Proteomes" id="UP000593833">
    <property type="component" value="Chromosome"/>
</dbReference>
<dbReference type="Gene3D" id="1.10.10.10">
    <property type="entry name" value="Winged helix-like DNA-binding domain superfamily/Winged helix DNA-binding domain"/>
    <property type="match status" value="1"/>
</dbReference>
<dbReference type="SUPFAM" id="SSF46894">
    <property type="entry name" value="C-terminal effector domain of the bipartite response regulators"/>
    <property type="match status" value="1"/>
</dbReference>
<keyword evidence="3" id="KW-0804">Transcription</keyword>
<evidence type="ECO:0000313" key="5">
    <source>
        <dbReference type="Proteomes" id="UP000593833"/>
    </source>
</evidence>